<evidence type="ECO:0000313" key="14">
    <source>
        <dbReference type="RefSeq" id="XP_029309799.1"/>
    </source>
</evidence>
<dbReference type="InParanoid" id="A0A6J2RID2"/>
<reference evidence="14" key="1">
    <citation type="submission" date="2025-08" db="UniProtKB">
        <authorList>
            <consortium name="RefSeq"/>
        </authorList>
    </citation>
    <scope>IDENTIFICATION</scope>
</reference>
<keyword evidence="10" id="KW-0873">Pyrrolidone carboxylic acid</keyword>
<evidence type="ECO:0000256" key="8">
    <source>
        <dbReference type="ARBA" id="ARBA00023157"/>
    </source>
</evidence>
<dbReference type="GeneID" id="115022838"/>
<dbReference type="InterPro" id="IPR012674">
    <property type="entry name" value="Calycin"/>
</dbReference>
<gene>
    <name evidence="14" type="primary">LOC115022838</name>
</gene>
<dbReference type="AlphaFoldDB" id="A0A6J2RID2"/>
<keyword evidence="6 11" id="KW-0732">Signal</keyword>
<feature type="chain" id="PRO_5027204616" description="Apolipoprotein D" evidence="11">
    <location>
        <begin position="17"/>
        <end position="186"/>
    </location>
</feature>
<evidence type="ECO:0000256" key="5">
    <source>
        <dbReference type="ARBA" id="ARBA00022525"/>
    </source>
</evidence>
<evidence type="ECO:0000256" key="3">
    <source>
        <dbReference type="ARBA" id="ARBA00019890"/>
    </source>
</evidence>
<keyword evidence="5" id="KW-0964">Secreted</keyword>
<dbReference type="PANTHER" id="PTHR10612">
    <property type="entry name" value="APOLIPOPROTEIN D"/>
    <property type="match status" value="1"/>
</dbReference>
<keyword evidence="4" id="KW-0813">Transport</keyword>
<organism evidence="13 14">
    <name type="scientific">Cottoperca gobio</name>
    <name type="common">Frogmouth</name>
    <name type="synonym">Aphritis gobio</name>
    <dbReference type="NCBI Taxonomy" id="56716"/>
    <lineage>
        <taxon>Eukaryota</taxon>
        <taxon>Metazoa</taxon>
        <taxon>Chordata</taxon>
        <taxon>Craniata</taxon>
        <taxon>Vertebrata</taxon>
        <taxon>Euteleostomi</taxon>
        <taxon>Actinopterygii</taxon>
        <taxon>Neopterygii</taxon>
        <taxon>Teleostei</taxon>
        <taxon>Neoteleostei</taxon>
        <taxon>Acanthomorphata</taxon>
        <taxon>Eupercaria</taxon>
        <taxon>Perciformes</taxon>
        <taxon>Notothenioidei</taxon>
        <taxon>Bovichtidae</taxon>
        <taxon>Cottoperca</taxon>
    </lineage>
</organism>
<dbReference type="GO" id="GO:0000302">
    <property type="term" value="P:response to reactive oxygen species"/>
    <property type="evidence" value="ECO:0007669"/>
    <property type="project" value="TreeGrafter"/>
</dbReference>
<keyword evidence="8" id="KW-1015">Disulfide bond</keyword>
<dbReference type="GO" id="GO:0005576">
    <property type="term" value="C:extracellular region"/>
    <property type="evidence" value="ECO:0007669"/>
    <property type="project" value="UniProtKB-SubCell"/>
</dbReference>
<keyword evidence="13" id="KW-1185">Reference proteome</keyword>
<evidence type="ECO:0000256" key="10">
    <source>
        <dbReference type="ARBA" id="ARBA00023283"/>
    </source>
</evidence>
<dbReference type="GO" id="GO:0008289">
    <property type="term" value="F:lipid binding"/>
    <property type="evidence" value="ECO:0007669"/>
    <property type="project" value="UniProtKB-KW"/>
</dbReference>
<dbReference type="InterPro" id="IPR002969">
    <property type="entry name" value="ApolipopD"/>
</dbReference>
<dbReference type="Pfam" id="PF08212">
    <property type="entry name" value="Lipocalin_2"/>
    <property type="match status" value="1"/>
</dbReference>
<dbReference type="InterPro" id="IPR000566">
    <property type="entry name" value="Lipocln_cytosolic_FA-bd_dom"/>
</dbReference>
<keyword evidence="9" id="KW-0325">Glycoprotein</keyword>
<dbReference type="RefSeq" id="XP_029309799.1">
    <property type="nucleotide sequence ID" value="XM_029453939.1"/>
</dbReference>
<dbReference type="PRINTS" id="PR01219">
    <property type="entry name" value="APOLIPOPROTD"/>
</dbReference>
<dbReference type="PRINTS" id="PR00179">
    <property type="entry name" value="LIPOCALIN"/>
</dbReference>
<dbReference type="GO" id="GO:0006869">
    <property type="term" value="P:lipid transport"/>
    <property type="evidence" value="ECO:0007669"/>
    <property type="project" value="InterPro"/>
</dbReference>
<feature type="signal peptide" evidence="11">
    <location>
        <begin position="1"/>
        <end position="16"/>
    </location>
</feature>
<comment type="subcellular location">
    <subcellularLocation>
        <location evidence="1">Secreted</location>
    </subcellularLocation>
</comment>
<dbReference type="SUPFAM" id="SSF50814">
    <property type="entry name" value="Lipocalins"/>
    <property type="match status" value="1"/>
</dbReference>
<comment type="similarity">
    <text evidence="2 11">Belongs to the calycin superfamily. Lipocalin family.</text>
</comment>
<dbReference type="InterPro" id="IPR026222">
    <property type="entry name" value="ApoD_vertbrte"/>
</dbReference>
<evidence type="ECO:0000256" key="4">
    <source>
        <dbReference type="ARBA" id="ARBA00022448"/>
    </source>
</evidence>
<dbReference type="PANTHER" id="PTHR10612:SF58">
    <property type="entry name" value="APOLIPOPROTEIN D"/>
    <property type="match status" value="1"/>
</dbReference>
<evidence type="ECO:0000256" key="7">
    <source>
        <dbReference type="ARBA" id="ARBA00023121"/>
    </source>
</evidence>
<name>A0A6J2RID2_COTGO</name>
<sequence>MKIILLTLLSVLAASAQVLRLGKCPKPAVQANFDASRYVGKWYEIMKLPTIFQKGECGTATYSLESPGVIGVLNSELLNDGTINSIVGSAKVKDPAEPAKLQVSFNGSPPGPYWVLSTDYEGHSLVFGCTDFIFFHAELSWILSREPTLPEETVEELHGILSSIGVNVDKMVPTNQNETLCSAMNQ</sequence>
<dbReference type="PROSITE" id="PS00213">
    <property type="entry name" value="LIPOCALIN"/>
    <property type="match status" value="1"/>
</dbReference>
<evidence type="ECO:0000256" key="9">
    <source>
        <dbReference type="ARBA" id="ARBA00023180"/>
    </source>
</evidence>
<dbReference type="InterPro" id="IPR022271">
    <property type="entry name" value="Lipocalin_ApoD"/>
</dbReference>
<evidence type="ECO:0000313" key="13">
    <source>
        <dbReference type="Proteomes" id="UP000504630"/>
    </source>
</evidence>
<dbReference type="PRINTS" id="PR02058">
    <property type="entry name" value="APODVERTBRTE"/>
</dbReference>
<dbReference type="GO" id="GO:0007420">
    <property type="term" value="P:brain development"/>
    <property type="evidence" value="ECO:0007669"/>
    <property type="project" value="InterPro"/>
</dbReference>
<keyword evidence="7" id="KW-0446">Lipid-binding</keyword>
<dbReference type="Proteomes" id="UP000504630">
    <property type="component" value="Chromosome 17"/>
</dbReference>
<accession>A0A6J2RID2</accession>
<dbReference type="FunCoup" id="A0A6J2RID2">
    <property type="interactions" value="3"/>
</dbReference>
<feature type="domain" description="Lipocalin/cytosolic fatty-acid binding" evidence="12">
    <location>
        <begin position="34"/>
        <end position="175"/>
    </location>
</feature>
<dbReference type="GO" id="GO:0042246">
    <property type="term" value="P:tissue regeneration"/>
    <property type="evidence" value="ECO:0007669"/>
    <property type="project" value="InterPro"/>
</dbReference>
<proteinExistence type="inferred from homology"/>
<dbReference type="CDD" id="cd19437">
    <property type="entry name" value="lipocalin_apoD-like"/>
    <property type="match status" value="1"/>
</dbReference>
<dbReference type="GO" id="GO:0006629">
    <property type="term" value="P:lipid metabolic process"/>
    <property type="evidence" value="ECO:0007669"/>
    <property type="project" value="TreeGrafter"/>
</dbReference>
<dbReference type="GO" id="GO:0005737">
    <property type="term" value="C:cytoplasm"/>
    <property type="evidence" value="ECO:0007669"/>
    <property type="project" value="TreeGrafter"/>
</dbReference>
<dbReference type="PIRSF" id="PIRSF036893">
    <property type="entry name" value="Lipocalin_ApoD"/>
    <property type="match status" value="1"/>
</dbReference>
<dbReference type="Gene3D" id="2.40.128.20">
    <property type="match status" value="1"/>
</dbReference>
<evidence type="ECO:0000256" key="2">
    <source>
        <dbReference type="ARBA" id="ARBA00006889"/>
    </source>
</evidence>
<dbReference type="OrthoDB" id="565904at2759"/>
<protein>
    <recommendedName>
        <fullName evidence="3">Apolipoprotein D</fullName>
    </recommendedName>
</protein>
<evidence type="ECO:0000256" key="11">
    <source>
        <dbReference type="PIRNR" id="PIRNR036893"/>
    </source>
</evidence>
<evidence type="ECO:0000256" key="6">
    <source>
        <dbReference type="ARBA" id="ARBA00022729"/>
    </source>
</evidence>
<evidence type="ECO:0000259" key="12">
    <source>
        <dbReference type="Pfam" id="PF08212"/>
    </source>
</evidence>
<evidence type="ECO:0000256" key="1">
    <source>
        <dbReference type="ARBA" id="ARBA00004613"/>
    </source>
</evidence>
<dbReference type="FunFam" id="2.40.128.20:FF:000003">
    <property type="entry name" value="Apolipoprotein D"/>
    <property type="match status" value="1"/>
</dbReference>
<dbReference type="InterPro" id="IPR022272">
    <property type="entry name" value="Lipocalin_CS"/>
</dbReference>
<dbReference type="KEGG" id="cgob:115022838"/>